<dbReference type="GO" id="GO:0005737">
    <property type="term" value="C:cytoplasm"/>
    <property type="evidence" value="ECO:0007669"/>
    <property type="project" value="TreeGrafter"/>
</dbReference>
<dbReference type="EMBL" id="JARAOO010000014">
    <property type="protein sequence ID" value="KAJ7944025.1"/>
    <property type="molecule type" value="Genomic_DNA"/>
</dbReference>
<evidence type="ECO:0000313" key="6">
    <source>
        <dbReference type="EMBL" id="KAJ7944025.1"/>
    </source>
</evidence>
<keyword evidence="7" id="KW-1185">Reference proteome</keyword>
<dbReference type="InterPro" id="IPR003591">
    <property type="entry name" value="Leu-rich_rpt_typical-subtyp"/>
</dbReference>
<feature type="domain" description="Disease resistance R13L4/SHOC-2-like LRR" evidence="5">
    <location>
        <begin position="280"/>
        <end position="388"/>
    </location>
</feature>
<dbReference type="AlphaFoldDB" id="A0AAD7P6W8"/>
<comment type="function">
    <text evidence="4">Leucine-rich repeat protein that likely mediates protein interactions, possibly in the context of signal transduction.</text>
</comment>
<comment type="similarity">
    <text evidence="3">Belongs to the SHOC2 family.</text>
</comment>
<dbReference type="PANTHER" id="PTHR48051">
    <property type="match status" value="1"/>
</dbReference>
<evidence type="ECO:0000313" key="7">
    <source>
        <dbReference type="Proteomes" id="UP001163823"/>
    </source>
</evidence>
<dbReference type="InterPro" id="IPR001611">
    <property type="entry name" value="Leu-rich_rpt"/>
</dbReference>
<proteinExistence type="inferred from homology"/>
<dbReference type="FunFam" id="3.80.10.10:FF:000405">
    <property type="entry name" value="Plant intracellular Ras-group-related LRR protein 4"/>
    <property type="match status" value="1"/>
</dbReference>
<dbReference type="SMART" id="SM00369">
    <property type="entry name" value="LRR_TYP"/>
    <property type="match status" value="6"/>
</dbReference>
<keyword evidence="2" id="KW-0677">Repeat</keyword>
<dbReference type="SMART" id="SM00364">
    <property type="entry name" value="LRR_BAC"/>
    <property type="match status" value="6"/>
</dbReference>
<dbReference type="PROSITE" id="PS51450">
    <property type="entry name" value="LRR"/>
    <property type="match status" value="1"/>
</dbReference>
<keyword evidence="1" id="KW-0433">Leucine-rich repeat</keyword>
<gene>
    <name evidence="6" type="ORF">O6P43_033493</name>
</gene>
<dbReference type="Proteomes" id="UP001163823">
    <property type="component" value="Chromosome 14"/>
</dbReference>
<dbReference type="Pfam" id="PF23598">
    <property type="entry name" value="LRR_14"/>
    <property type="match status" value="1"/>
</dbReference>
<dbReference type="InterPro" id="IPR050216">
    <property type="entry name" value="LRR_domain-containing"/>
</dbReference>
<evidence type="ECO:0000256" key="1">
    <source>
        <dbReference type="ARBA" id="ARBA00022614"/>
    </source>
</evidence>
<dbReference type="SUPFAM" id="SSF52058">
    <property type="entry name" value="L domain-like"/>
    <property type="match status" value="1"/>
</dbReference>
<organism evidence="6 7">
    <name type="scientific">Quillaja saponaria</name>
    <name type="common">Soap bark tree</name>
    <dbReference type="NCBI Taxonomy" id="32244"/>
    <lineage>
        <taxon>Eukaryota</taxon>
        <taxon>Viridiplantae</taxon>
        <taxon>Streptophyta</taxon>
        <taxon>Embryophyta</taxon>
        <taxon>Tracheophyta</taxon>
        <taxon>Spermatophyta</taxon>
        <taxon>Magnoliopsida</taxon>
        <taxon>eudicotyledons</taxon>
        <taxon>Gunneridae</taxon>
        <taxon>Pentapetalae</taxon>
        <taxon>rosids</taxon>
        <taxon>fabids</taxon>
        <taxon>Fabales</taxon>
        <taxon>Quillajaceae</taxon>
        <taxon>Quillaja</taxon>
    </lineage>
</organism>
<dbReference type="InterPro" id="IPR032675">
    <property type="entry name" value="LRR_dom_sf"/>
</dbReference>
<sequence length="494" mass="55395">MEFSSMQSVDEVVEEIMRIHRSLPSRPGIDEVEAAMALIRNVEKEEQVRLEAIARQTKSPDLPEELFMVLQEMQNNLLYFQSKEQKREAVKLLDLESIHFLFDEFIQRASKCLPSYSNGFAPSVSTSFPQKSASASISGRFDHSSAAATGLSSLNFREKGTVKSLELYTRDDNYVKKTKSSFYVDGFAVGPSISLTPQIVDSSLKPTTTSGQDGDKLSLIKLASLIEVSKKKGTRDLNLQNKLMDQIDWLPDSIGKLSGLVTLDLSENQIVALPTTIGRISVLPDSIGSLVSLKVLNVETNDIEEIPHTIGRCSSLRELHADYNHLKALPEAVGKIETLEILSVRYNNIRQLPTTMSSLSKLRELDVSFNELESVPESLCFATSLVKMNIGNNFADLRFLPRSIGNLEMLEELDISNNQIRVLPDSFRMLTRLRILRVEENPLEVPPRQIAEMGAQAVVQYMADLVEKRVKADVKSQPVKQKKSWAQIMFLFKV</sequence>
<dbReference type="Pfam" id="PF00560">
    <property type="entry name" value="LRR_1"/>
    <property type="match status" value="1"/>
</dbReference>
<dbReference type="KEGG" id="qsa:O6P43_033493"/>
<accession>A0AAD7P6W8</accession>
<dbReference type="PANTHER" id="PTHR48051:SF54">
    <property type="entry name" value="LEUCINE-RICH REPEAT-CONTAINING PROTEIN"/>
    <property type="match status" value="1"/>
</dbReference>
<evidence type="ECO:0000259" key="5">
    <source>
        <dbReference type="Pfam" id="PF23598"/>
    </source>
</evidence>
<evidence type="ECO:0000256" key="3">
    <source>
        <dbReference type="ARBA" id="ARBA00023786"/>
    </source>
</evidence>
<evidence type="ECO:0000256" key="4">
    <source>
        <dbReference type="ARBA" id="ARBA00037519"/>
    </source>
</evidence>
<comment type="caution">
    <text evidence="6">The sequence shown here is derived from an EMBL/GenBank/DDBJ whole genome shotgun (WGS) entry which is preliminary data.</text>
</comment>
<name>A0AAD7P6W8_QUISA</name>
<reference evidence="6" key="1">
    <citation type="journal article" date="2023" name="Science">
        <title>Elucidation of the pathway for biosynthesis of saponin adjuvants from the soapbark tree.</title>
        <authorList>
            <person name="Reed J."/>
            <person name="Orme A."/>
            <person name="El-Demerdash A."/>
            <person name="Owen C."/>
            <person name="Martin L.B.B."/>
            <person name="Misra R.C."/>
            <person name="Kikuchi S."/>
            <person name="Rejzek M."/>
            <person name="Martin A.C."/>
            <person name="Harkess A."/>
            <person name="Leebens-Mack J."/>
            <person name="Louveau T."/>
            <person name="Stephenson M.J."/>
            <person name="Osbourn A."/>
        </authorList>
    </citation>
    <scope>NUCLEOTIDE SEQUENCE</scope>
    <source>
        <strain evidence="6">S10</strain>
    </source>
</reference>
<dbReference type="InterPro" id="IPR055414">
    <property type="entry name" value="LRR_R13L4/SHOC2-like"/>
</dbReference>
<protein>
    <submittedName>
        <fullName evidence="6">Plant intracellular ras group-related LRR protein</fullName>
    </submittedName>
</protein>
<dbReference type="Gene3D" id="3.80.10.10">
    <property type="entry name" value="Ribonuclease Inhibitor"/>
    <property type="match status" value="2"/>
</dbReference>
<evidence type="ECO:0000256" key="2">
    <source>
        <dbReference type="ARBA" id="ARBA00022737"/>
    </source>
</evidence>